<dbReference type="Pfam" id="PF00172">
    <property type="entry name" value="Zn_clus"/>
    <property type="match status" value="1"/>
</dbReference>
<feature type="transmembrane region" description="Helical" evidence="7">
    <location>
        <begin position="278"/>
        <end position="298"/>
    </location>
</feature>
<evidence type="ECO:0000313" key="10">
    <source>
        <dbReference type="Proteomes" id="UP000093000"/>
    </source>
</evidence>
<dbReference type="CDD" id="cd12148">
    <property type="entry name" value="fungal_TF_MHR"/>
    <property type="match status" value="1"/>
</dbReference>
<feature type="domain" description="Zn(2)-C6 fungal-type" evidence="8">
    <location>
        <begin position="22"/>
        <end position="52"/>
    </location>
</feature>
<evidence type="ECO:0000256" key="6">
    <source>
        <dbReference type="SAM" id="MobiDB-lite"/>
    </source>
</evidence>
<feature type="compositionally biased region" description="Basic and acidic residues" evidence="6">
    <location>
        <begin position="93"/>
        <end position="105"/>
    </location>
</feature>
<evidence type="ECO:0000256" key="5">
    <source>
        <dbReference type="ARBA" id="ARBA00023242"/>
    </source>
</evidence>
<dbReference type="AlphaFoldDB" id="A0A1C7N5H9"/>
<feature type="region of interest" description="Disordered" evidence="6">
    <location>
        <begin position="1"/>
        <end position="20"/>
    </location>
</feature>
<keyword evidence="7" id="KW-1133">Transmembrane helix</keyword>
<dbReference type="Gene3D" id="4.10.240.10">
    <property type="entry name" value="Zn(2)-C6 fungal-type DNA-binding domain"/>
    <property type="match status" value="1"/>
</dbReference>
<evidence type="ECO:0000256" key="4">
    <source>
        <dbReference type="ARBA" id="ARBA00023163"/>
    </source>
</evidence>
<keyword evidence="7" id="KW-0812">Transmembrane</keyword>
<dbReference type="Proteomes" id="UP000093000">
    <property type="component" value="Unassembled WGS sequence"/>
</dbReference>
<evidence type="ECO:0000256" key="7">
    <source>
        <dbReference type="SAM" id="Phobius"/>
    </source>
</evidence>
<dbReference type="GO" id="GO:0005634">
    <property type="term" value="C:nucleus"/>
    <property type="evidence" value="ECO:0007669"/>
    <property type="project" value="UniProtKB-SubCell"/>
</dbReference>
<dbReference type="OrthoDB" id="39175at2759"/>
<dbReference type="CDD" id="cd00067">
    <property type="entry name" value="GAL4"/>
    <property type="match status" value="1"/>
</dbReference>
<dbReference type="SMART" id="SM00066">
    <property type="entry name" value="GAL4"/>
    <property type="match status" value="1"/>
</dbReference>
<accession>A0A1C7N5H9</accession>
<keyword evidence="4" id="KW-0804">Transcription</keyword>
<dbReference type="EMBL" id="LUGH01000537">
    <property type="protein sequence ID" value="OBZ84238.1"/>
    <property type="molecule type" value="Genomic_DNA"/>
</dbReference>
<dbReference type="InParanoid" id="A0A1C7N5H9"/>
<comment type="caution">
    <text evidence="9">The sequence shown here is derived from an EMBL/GenBank/DDBJ whole genome shotgun (WGS) entry which is preliminary data.</text>
</comment>
<proteinExistence type="predicted"/>
<dbReference type="SUPFAM" id="SSF57701">
    <property type="entry name" value="Zn2/Cys6 DNA-binding domain"/>
    <property type="match status" value="1"/>
</dbReference>
<gene>
    <name evidence="9" type="ORF">A0J61_07714</name>
</gene>
<dbReference type="GO" id="GO:0000981">
    <property type="term" value="F:DNA-binding transcription factor activity, RNA polymerase II-specific"/>
    <property type="evidence" value="ECO:0007669"/>
    <property type="project" value="InterPro"/>
</dbReference>
<protein>
    <recommendedName>
        <fullName evidence="8">Zn(2)-C6 fungal-type domain-containing protein</fullName>
    </recommendedName>
</protein>
<evidence type="ECO:0000313" key="9">
    <source>
        <dbReference type="EMBL" id="OBZ84238.1"/>
    </source>
</evidence>
<dbReference type="PANTHER" id="PTHR47338">
    <property type="entry name" value="ZN(II)2CYS6 TRANSCRIPTION FACTOR (EUROFUNG)-RELATED"/>
    <property type="match status" value="1"/>
</dbReference>
<feature type="compositionally biased region" description="Low complexity" evidence="6">
    <location>
        <begin position="1"/>
        <end position="11"/>
    </location>
</feature>
<dbReference type="PANTHER" id="PTHR47338:SF5">
    <property type="entry name" value="ZN(II)2CYS6 TRANSCRIPTION FACTOR (EUROFUNG)"/>
    <property type="match status" value="1"/>
</dbReference>
<keyword evidence="2" id="KW-0479">Metal-binding</keyword>
<sequence length="597" mass="68339">MAASTTTKKTSSPPPSVNKDLSCLRCRKKKAKCSKTRPTCTRCARSNQPCEYPDAPPNLADLSQKVLTLYDSLRELEGEFLERCLGNDTTSPRSEDPIETSKQDELFTPSTQEPAGWSMSFTETGLSMHVVARNGYEWNEFSKSLSRQLNRGFGPNYLPARWDPDAEGYYEAEGQAEELEEDEYLVTVPVFSAQFLLLSPLEEEQLPTASTPPVSLELLQVHLPEMIQHLKERFLWLETEQASASLHLAMLMRQFKLYLPLSIDASHYRPDIDKVNDVLSFIFILIAYLVSICLLPPLPDAVYPPLPAHVWYDCNEYATRLLGELMLAQGDRLASFPIVLCITLIAWIDHELVSRTHSKIKTTVLLQMAIRLALLSNWTQHDPWQLLIASFIHLDVYATIFYSQPSQLPSSLLNLIWKPSDTNGVLLEAKSMLFLTKVISLFYHDHDIAITRKVDVDDVLTLVRDIERFEQELPPWACWEANHQDFSRAKSRFHLIHHMTKILLFRPFCTNANEGQDFEQTFTKATFLDLSIVAADRLSICLSQLSKDHCRDLWFSASILMIKDVSRRAYLMFSEDREVNAKLTLIRERISCLDKQE</sequence>
<keyword evidence="5" id="KW-0539">Nucleus</keyword>
<feature type="region of interest" description="Disordered" evidence="6">
    <location>
        <begin position="85"/>
        <end position="114"/>
    </location>
</feature>
<keyword evidence="10" id="KW-1185">Reference proteome</keyword>
<keyword evidence="3" id="KW-0805">Transcription regulation</keyword>
<reference evidence="9 10" key="1">
    <citation type="submission" date="2016-03" db="EMBL/GenBank/DDBJ databases">
        <title>Choanephora cucurbitarum.</title>
        <authorList>
            <person name="Min B."/>
            <person name="Park H."/>
            <person name="Park J.-H."/>
            <person name="Shin H.-D."/>
            <person name="Choi I.-G."/>
        </authorList>
    </citation>
    <scope>NUCLEOTIDE SEQUENCE [LARGE SCALE GENOMIC DNA]</scope>
    <source>
        <strain evidence="9 10">KUS-F28377</strain>
    </source>
</reference>
<dbReference type="GO" id="GO:0008270">
    <property type="term" value="F:zinc ion binding"/>
    <property type="evidence" value="ECO:0007669"/>
    <property type="project" value="InterPro"/>
</dbReference>
<comment type="subcellular location">
    <subcellularLocation>
        <location evidence="1">Nucleus</location>
    </subcellularLocation>
</comment>
<dbReference type="PROSITE" id="PS50048">
    <property type="entry name" value="ZN2_CY6_FUNGAL_2"/>
    <property type="match status" value="1"/>
</dbReference>
<name>A0A1C7N5H9_9FUNG</name>
<organism evidence="9 10">
    <name type="scientific">Choanephora cucurbitarum</name>
    <dbReference type="NCBI Taxonomy" id="101091"/>
    <lineage>
        <taxon>Eukaryota</taxon>
        <taxon>Fungi</taxon>
        <taxon>Fungi incertae sedis</taxon>
        <taxon>Mucoromycota</taxon>
        <taxon>Mucoromycotina</taxon>
        <taxon>Mucoromycetes</taxon>
        <taxon>Mucorales</taxon>
        <taxon>Mucorineae</taxon>
        <taxon>Choanephoraceae</taxon>
        <taxon>Choanephoroideae</taxon>
        <taxon>Choanephora</taxon>
    </lineage>
</organism>
<keyword evidence="7" id="KW-0472">Membrane</keyword>
<dbReference type="STRING" id="101091.A0A1C7N5H9"/>
<dbReference type="InterPro" id="IPR036864">
    <property type="entry name" value="Zn2-C6_fun-type_DNA-bd_sf"/>
</dbReference>
<dbReference type="InterPro" id="IPR050815">
    <property type="entry name" value="TF_fung"/>
</dbReference>
<dbReference type="PROSITE" id="PS00463">
    <property type="entry name" value="ZN2_CY6_FUNGAL_1"/>
    <property type="match status" value="1"/>
</dbReference>
<evidence type="ECO:0000256" key="3">
    <source>
        <dbReference type="ARBA" id="ARBA00023015"/>
    </source>
</evidence>
<dbReference type="InterPro" id="IPR001138">
    <property type="entry name" value="Zn2Cys6_DnaBD"/>
</dbReference>
<evidence type="ECO:0000259" key="8">
    <source>
        <dbReference type="PROSITE" id="PS50048"/>
    </source>
</evidence>
<evidence type="ECO:0000256" key="2">
    <source>
        <dbReference type="ARBA" id="ARBA00022723"/>
    </source>
</evidence>
<evidence type="ECO:0000256" key="1">
    <source>
        <dbReference type="ARBA" id="ARBA00004123"/>
    </source>
</evidence>